<organism evidence="3 4">
    <name type="scientific">Lentinula lateritia</name>
    <dbReference type="NCBI Taxonomy" id="40482"/>
    <lineage>
        <taxon>Eukaryota</taxon>
        <taxon>Fungi</taxon>
        <taxon>Dikarya</taxon>
        <taxon>Basidiomycota</taxon>
        <taxon>Agaricomycotina</taxon>
        <taxon>Agaricomycetes</taxon>
        <taxon>Agaricomycetidae</taxon>
        <taxon>Agaricales</taxon>
        <taxon>Marasmiineae</taxon>
        <taxon>Omphalotaceae</taxon>
        <taxon>Lentinula</taxon>
    </lineage>
</organism>
<sequence length="253" mass="27695">MPSGELGARGMGLTVWISDDKGDDDDFGLDKLKLVEGSDDLDNGVLQKHIAGRRQWPNLSVYYYESPLTASLAASKSSIPISPPSTLTRCSIHSAKTPNHGPKAIPKEPPSSPSPSPPTPRQRGKFNTYVVYSGNRPYFYNSWSQVAALQVKNPELVFKGFSDLGKAQAAYKAAKTSGVIDALQKGEGQKFWVVMEGFKPGVYFSGYDALRDGLKWGGGFVTPFAEEIEADEYWNRQVNADRIVNLPDPGYVD</sequence>
<feature type="domain" description="Ribonuclease H1 N-terminal" evidence="2">
    <location>
        <begin position="129"/>
        <end position="169"/>
    </location>
</feature>
<evidence type="ECO:0000313" key="4">
    <source>
        <dbReference type="Proteomes" id="UP001150217"/>
    </source>
</evidence>
<gene>
    <name evidence="3" type="ORF">C8R41DRAFT_866152</name>
</gene>
<reference evidence="3" key="1">
    <citation type="submission" date="2022-08" db="EMBL/GenBank/DDBJ databases">
        <title>A Global Phylogenomic Analysis of the Shiitake Genus Lentinula.</title>
        <authorList>
            <consortium name="DOE Joint Genome Institute"/>
            <person name="Sierra-Patev S."/>
            <person name="Min B."/>
            <person name="Naranjo-Ortiz M."/>
            <person name="Looney B."/>
            <person name="Konkel Z."/>
            <person name="Slot J.C."/>
            <person name="Sakamoto Y."/>
            <person name="Steenwyk J.L."/>
            <person name="Rokas A."/>
            <person name="Carro J."/>
            <person name="Camarero S."/>
            <person name="Ferreira P."/>
            <person name="Molpeceres G."/>
            <person name="Ruiz-Duenas F.J."/>
            <person name="Serrano A."/>
            <person name="Henrissat B."/>
            <person name="Drula E."/>
            <person name="Hughes K.W."/>
            <person name="Mata J.L."/>
            <person name="Ishikawa N.K."/>
            <person name="Vargas-Isla R."/>
            <person name="Ushijima S."/>
            <person name="Smith C.A."/>
            <person name="Ahrendt S."/>
            <person name="Andreopoulos W."/>
            <person name="He G."/>
            <person name="Labutti K."/>
            <person name="Lipzen A."/>
            <person name="Ng V."/>
            <person name="Riley R."/>
            <person name="Sandor L."/>
            <person name="Barry K."/>
            <person name="Martinez A.T."/>
            <person name="Xiao Y."/>
            <person name="Gibbons J.G."/>
            <person name="Terashima K."/>
            <person name="Grigoriev I.V."/>
            <person name="Hibbett D.S."/>
        </authorList>
    </citation>
    <scope>NUCLEOTIDE SEQUENCE</scope>
    <source>
        <strain evidence="3">RHP3577 ss4</strain>
    </source>
</reference>
<accession>A0ABQ8VJF5</accession>
<evidence type="ECO:0000259" key="2">
    <source>
        <dbReference type="Pfam" id="PF01693"/>
    </source>
</evidence>
<dbReference type="InterPro" id="IPR011320">
    <property type="entry name" value="RNase_H1_N"/>
</dbReference>
<dbReference type="Pfam" id="PF01693">
    <property type="entry name" value="Cauli_VI"/>
    <property type="match status" value="1"/>
</dbReference>
<protein>
    <recommendedName>
        <fullName evidence="2">Ribonuclease H1 N-terminal domain-containing protein</fullName>
    </recommendedName>
</protein>
<proteinExistence type="predicted"/>
<dbReference type="EMBL" id="JANVFT010000027">
    <property type="protein sequence ID" value="KAJ4496533.1"/>
    <property type="molecule type" value="Genomic_DNA"/>
</dbReference>
<name>A0ABQ8VJF5_9AGAR</name>
<keyword evidence="4" id="KW-1185">Reference proteome</keyword>
<dbReference type="Proteomes" id="UP001150217">
    <property type="component" value="Unassembled WGS sequence"/>
</dbReference>
<evidence type="ECO:0000256" key="1">
    <source>
        <dbReference type="SAM" id="MobiDB-lite"/>
    </source>
</evidence>
<feature type="region of interest" description="Disordered" evidence="1">
    <location>
        <begin position="87"/>
        <end position="125"/>
    </location>
</feature>
<comment type="caution">
    <text evidence="3">The sequence shown here is derived from an EMBL/GenBank/DDBJ whole genome shotgun (WGS) entry which is preliminary data.</text>
</comment>
<feature type="compositionally biased region" description="Pro residues" evidence="1">
    <location>
        <begin position="107"/>
        <end position="120"/>
    </location>
</feature>
<evidence type="ECO:0000313" key="3">
    <source>
        <dbReference type="EMBL" id="KAJ4496533.1"/>
    </source>
</evidence>